<dbReference type="GO" id="GO:0005634">
    <property type="term" value="C:nucleus"/>
    <property type="evidence" value="ECO:0007669"/>
    <property type="project" value="TreeGrafter"/>
</dbReference>
<proteinExistence type="predicted"/>
<dbReference type="Pfam" id="PF00041">
    <property type="entry name" value="fn3"/>
    <property type="match status" value="1"/>
</dbReference>
<keyword evidence="3" id="KW-1185">Reference proteome</keyword>
<dbReference type="InterPro" id="IPR003961">
    <property type="entry name" value="FN3_dom"/>
</dbReference>
<organism evidence="3 4">
    <name type="scientific">Actinia tenebrosa</name>
    <name type="common">Australian red waratah sea anemone</name>
    <dbReference type="NCBI Taxonomy" id="6105"/>
    <lineage>
        <taxon>Eukaryota</taxon>
        <taxon>Metazoa</taxon>
        <taxon>Cnidaria</taxon>
        <taxon>Anthozoa</taxon>
        <taxon>Hexacorallia</taxon>
        <taxon>Actiniaria</taxon>
        <taxon>Actiniidae</taxon>
        <taxon>Actinia</taxon>
    </lineage>
</organism>
<dbReference type="Pfam" id="PF12796">
    <property type="entry name" value="Ank_2"/>
    <property type="match status" value="2"/>
</dbReference>
<dbReference type="PROSITE" id="PS50853">
    <property type="entry name" value="FN3"/>
    <property type="match status" value="1"/>
</dbReference>
<dbReference type="PROSITE" id="PS50088">
    <property type="entry name" value="ANK_REPEAT"/>
    <property type="match status" value="4"/>
</dbReference>
<dbReference type="Gene3D" id="2.60.40.10">
    <property type="entry name" value="Immunoglobulins"/>
    <property type="match status" value="1"/>
</dbReference>
<dbReference type="InterPro" id="IPR013783">
    <property type="entry name" value="Ig-like_fold"/>
</dbReference>
<dbReference type="InterPro" id="IPR036116">
    <property type="entry name" value="FN3_sf"/>
</dbReference>
<dbReference type="InterPro" id="IPR036770">
    <property type="entry name" value="Ankyrin_rpt-contain_sf"/>
</dbReference>
<name>A0A6P8HTQ7_ACTTE</name>
<gene>
    <name evidence="4" type="primary">LOC116292866</name>
</gene>
<feature type="repeat" description="ANK" evidence="1">
    <location>
        <begin position="275"/>
        <end position="307"/>
    </location>
</feature>
<accession>A0A6P8HTQ7</accession>
<dbReference type="InterPro" id="IPR002110">
    <property type="entry name" value="Ankyrin_rpt"/>
</dbReference>
<dbReference type="PROSITE" id="PS50297">
    <property type="entry name" value="ANK_REP_REGION"/>
    <property type="match status" value="3"/>
</dbReference>
<keyword evidence="1" id="KW-0040">ANK repeat</keyword>
<dbReference type="GO" id="GO:0042981">
    <property type="term" value="P:regulation of apoptotic process"/>
    <property type="evidence" value="ECO:0007669"/>
    <property type="project" value="TreeGrafter"/>
</dbReference>
<feature type="repeat" description="ANK" evidence="1">
    <location>
        <begin position="208"/>
        <end position="240"/>
    </location>
</feature>
<evidence type="ECO:0000313" key="4">
    <source>
        <dbReference type="RefSeq" id="XP_031556080.1"/>
    </source>
</evidence>
<dbReference type="KEGG" id="aten:116292866"/>
<dbReference type="CDD" id="cd00063">
    <property type="entry name" value="FN3"/>
    <property type="match status" value="1"/>
</dbReference>
<dbReference type="SMART" id="SM00060">
    <property type="entry name" value="FN3"/>
    <property type="match status" value="1"/>
</dbReference>
<dbReference type="InParanoid" id="A0A6P8HTQ7"/>
<evidence type="ECO:0000259" key="2">
    <source>
        <dbReference type="PROSITE" id="PS50853"/>
    </source>
</evidence>
<reference evidence="4" key="1">
    <citation type="submission" date="2025-08" db="UniProtKB">
        <authorList>
            <consortium name="RefSeq"/>
        </authorList>
    </citation>
    <scope>IDENTIFICATION</scope>
    <source>
        <tissue evidence="4">Tentacle</tissue>
    </source>
</reference>
<feature type="repeat" description="ANK" evidence="1">
    <location>
        <begin position="175"/>
        <end position="207"/>
    </location>
</feature>
<evidence type="ECO:0000313" key="3">
    <source>
        <dbReference type="Proteomes" id="UP000515163"/>
    </source>
</evidence>
<dbReference type="SMART" id="SM00248">
    <property type="entry name" value="ANK"/>
    <property type="match status" value="6"/>
</dbReference>
<dbReference type="SUPFAM" id="SSF48403">
    <property type="entry name" value="Ankyrin repeat"/>
    <property type="match status" value="1"/>
</dbReference>
<dbReference type="Proteomes" id="UP000515163">
    <property type="component" value="Unplaced"/>
</dbReference>
<dbReference type="Pfam" id="PF00023">
    <property type="entry name" value="Ank"/>
    <property type="match status" value="1"/>
</dbReference>
<dbReference type="GeneID" id="116292866"/>
<dbReference type="OrthoDB" id="9995210at2759"/>
<feature type="repeat" description="ANK" evidence="1">
    <location>
        <begin position="142"/>
        <end position="174"/>
    </location>
</feature>
<feature type="domain" description="Fibronectin type-III" evidence="2">
    <location>
        <begin position="8"/>
        <end position="106"/>
    </location>
</feature>
<dbReference type="SUPFAM" id="SSF49265">
    <property type="entry name" value="Fibronectin type III"/>
    <property type="match status" value="1"/>
</dbReference>
<sequence>MMGEPPDKPSPPVVGKVAHDIVELHWDQDVTIESENSQGGRRRYCIQEQEERQRKEFGNVYNGFSRSHVFRGLEPNNTYQYRVRVSNDFGDSPWSSVITVTTTKVPLIGRDIHRAILNWEIDKLEAFLNESEDSLVNVVDDLGMSPLMIASQKGYSSIVETLVEHGAQVNYSNASGKTSMMLACFGGHLSVASYLKDHGALLDPKDHGGSNALHWAIDGDKEDIVKWILECGANVDELDDSSWSPLMRLANLGGSAAVAKVLIEGGAQIDRPDKTGTTPLMAAAVNGNIEVCKLLVEKGAGLTLTNKYGRTPLEFAESFDRKDVVQFLKNTLEGKLPTTED</sequence>
<evidence type="ECO:0000256" key="1">
    <source>
        <dbReference type="PROSITE-ProRule" id="PRU00023"/>
    </source>
</evidence>
<dbReference type="PANTHER" id="PTHR24183:SF1">
    <property type="entry name" value="FIBRONECTIN TYPE 3 AND ANKYRIN REPEAT DOMAINS PROTEIN 1"/>
    <property type="match status" value="1"/>
</dbReference>
<protein>
    <submittedName>
        <fullName evidence="4">Fibronectin type 3 and ankyrin repeat domains protein 1-like</fullName>
    </submittedName>
</protein>
<dbReference type="Gene3D" id="1.25.40.20">
    <property type="entry name" value="Ankyrin repeat-containing domain"/>
    <property type="match status" value="2"/>
</dbReference>
<dbReference type="PANTHER" id="PTHR24183">
    <property type="entry name" value="FIBRONECTIN TYPE 3 AND ANKYRIN REPEAT DOMAINS PROTEIN 1"/>
    <property type="match status" value="1"/>
</dbReference>
<dbReference type="AlphaFoldDB" id="A0A6P8HTQ7"/>
<dbReference type="RefSeq" id="XP_031556080.1">
    <property type="nucleotide sequence ID" value="XM_031700220.1"/>
</dbReference>